<evidence type="ECO:0000313" key="2">
    <source>
        <dbReference type="EMBL" id="RAV14852.1"/>
    </source>
</evidence>
<dbReference type="OrthoDB" id="9810012at2"/>
<dbReference type="RefSeq" id="WP_113034898.1">
    <property type="nucleotide sequence ID" value="NZ_QMFB01000025.1"/>
</dbReference>
<gene>
    <name evidence="2" type="ORF">DQG23_30955</name>
</gene>
<dbReference type="Proteomes" id="UP000250369">
    <property type="component" value="Unassembled WGS sequence"/>
</dbReference>
<dbReference type="InterPro" id="IPR029002">
    <property type="entry name" value="PLPC/GPLD1"/>
</dbReference>
<feature type="domain" description="Phospholipase C/D" evidence="1">
    <location>
        <begin position="20"/>
        <end position="90"/>
    </location>
</feature>
<accession>A0A329M5D1</accession>
<proteinExistence type="predicted"/>
<evidence type="ECO:0000313" key="3">
    <source>
        <dbReference type="Proteomes" id="UP000250369"/>
    </source>
</evidence>
<name>A0A329M5D1_9BACL</name>
<sequence>MPWPMLHFSIAYRMFDGHPQHEFLLGSIAPDAVQFREDKFSKARSHLRESMGSYPDWPGLIDFYNRRVHDYKDDKYEMFLLGYLSHIMADDLWAAYKRRISNEDKSVLQAIWNEENKYDFHLKRTVPWRDVIERQVAGAALYETAGLYTSEELDIWRRKLFIWLDTPENEPLIENQYLNDADVGGFVDEAAVEISGWIKTKLGKSLI</sequence>
<reference evidence="2 3" key="1">
    <citation type="journal article" date="2009" name="Int. J. Syst. Evol. Microbiol.">
        <title>Paenibacillus contaminans sp. nov., isolated from a contaminated laboratory plate.</title>
        <authorList>
            <person name="Chou J.H."/>
            <person name="Lee J.H."/>
            <person name="Lin M.C."/>
            <person name="Chang P.S."/>
            <person name="Arun A.B."/>
            <person name="Young C.C."/>
            <person name="Chen W.M."/>
        </authorList>
    </citation>
    <scope>NUCLEOTIDE SEQUENCE [LARGE SCALE GENOMIC DNA]</scope>
    <source>
        <strain evidence="2 3">CKOBP-6</strain>
    </source>
</reference>
<dbReference type="Pfam" id="PF00882">
    <property type="entry name" value="Zn_dep_PLPC"/>
    <property type="match status" value="1"/>
</dbReference>
<dbReference type="EMBL" id="QMFB01000025">
    <property type="protein sequence ID" value="RAV14852.1"/>
    <property type="molecule type" value="Genomic_DNA"/>
</dbReference>
<evidence type="ECO:0000259" key="1">
    <source>
        <dbReference type="Pfam" id="PF00882"/>
    </source>
</evidence>
<keyword evidence="3" id="KW-1185">Reference proteome</keyword>
<protein>
    <recommendedName>
        <fullName evidence="1">Phospholipase C/D domain-containing protein</fullName>
    </recommendedName>
</protein>
<comment type="caution">
    <text evidence="2">The sequence shown here is derived from an EMBL/GenBank/DDBJ whole genome shotgun (WGS) entry which is preliminary data.</text>
</comment>
<dbReference type="AlphaFoldDB" id="A0A329M5D1"/>
<organism evidence="2 3">
    <name type="scientific">Paenibacillus contaminans</name>
    <dbReference type="NCBI Taxonomy" id="450362"/>
    <lineage>
        <taxon>Bacteria</taxon>
        <taxon>Bacillati</taxon>
        <taxon>Bacillota</taxon>
        <taxon>Bacilli</taxon>
        <taxon>Bacillales</taxon>
        <taxon>Paenibacillaceae</taxon>
        <taxon>Paenibacillus</taxon>
    </lineage>
</organism>